<dbReference type="PROSITE" id="PS51284">
    <property type="entry name" value="DOC"/>
    <property type="match status" value="1"/>
</dbReference>
<reference evidence="9" key="1">
    <citation type="submission" date="2021-11" db="EMBL/GenBank/DDBJ databases">
        <authorList>
            <person name="Schell T."/>
        </authorList>
    </citation>
    <scope>NUCLEOTIDE SEQUENCE</scope>
    <source>
        <strain evidence="9">M5</strain>
    </source>
</reference>
<organism evidence="9 10">
    <name type="scientific">Daphnia galeata</name>
    <dbReference type="NCBI Taxonomy" id="27404"/>
    <lineage>
        <taxon>Eukaryota</taxon>
        <taxon>Metazoa</taxon>
        <taxon>Ecdysozoa</taxon>
        <taxon>Arthropoda</taxon>
        <taxon>Crustacea</taxon>
        <taxon>Branchiopoda</taxon>
        <taxon>Diplostraca</taxon>
        <taxon>Cladocera</taxon>
        <taxon>Anomopoda</taxon>
        <taxon>Daphniidae</taxon>
        <taxon>Daphnia</taxon>
    </lineage>
</organism>
<dbReference type="PIRSF" id="PIRSF028841">
    <property type="entry name" value="APC10_sub"/>
    <property type="match status" value="1"/>
</dbReference>
<dbReference type="SMART" id="SM01337">
    <property type="entry name" value="APC10"/>
    <property type="match status" value="1"/>
</dbReference>
<gene>
    <name evidence="9" type="ORF">DGAL_LOCUS9258</name>
</gene>
<evidence type="ECO:0000256" key="4">
    <source>
        <dbReference type="ARBA" id="ARBA00022776"/>
    </source>
</evidence>
<dbReference type="SUPFAM" id="SSF49785">
    <property type="entry name" value="Galactose-binding domain-like"/>
    <property type="match status" value="1"/>
</dbReference>
<evidence type="ECO:0000256" key="6">
    <source>
        <dbReference type="ARBA" id="ARBA00023306"/>
    </source>
</evidence>
<dbReference type="GO" id="GO:0051301">
    <property type="term" value="P:cell division"/>
    <property type="evidence" value="ECO:0007669"/>
    <property type="project" value="UniProtKB-KW"/>
</dbReference>
<comment type="similarity">
    <text evidence="1 7">Belongs to the APC10 family.</text>
</comment>
<evidence type="ECO:0000256" key="7">
    <source>
        <dbReference type="PIRNR" id="PIRNR028841"/>
    </source>
</evidence>
<dbReference type="Proteomes" id="UP000789390">
    <property type="component" value="Unassembled WGS sequence"/>
</dbReference>
<keyword evidence="4 7" id="KW-0498">Mitosis</keyword>
<evidence type="ECO:0000256" key="3">
    <source>
        <dbReference type="ARBA" id="ARBA00022618"/>
    </source>
</evidence>
<evidence type="ECO:0000256" key="5">
    <source>
        <dbReference type="ARBA" id="ARBA00022786"/>
    </source>
</evidence>
<dbReference type="EMBL" id="CAKKLH010000218">
    <property type="protein sequence ID" value="CAH0106108.1"/>
    <property type="molecule type" value="Genomic_DNA"/>
</dbReference>
<dbReference type="Pfam" id="PF03256">
    <property type="entry name" value="ANAPC10"/>
    <property type="match status" value="1"/>
</dbReference>
<dbReference type="OrthoDB" id="24948at2759"/>
<comment type="caution">
    <text evidence="9">The sequence shown here is derived from an EMBL/GenBank/DDBJ whole genome shotgun (WGS) entry which is preliminary data.</text>
</comment>
<keyword evidence="3 7" id="KW-0132">Cell division</keyword>
<accession>A0A8J2WKH3</accession>
<dbReference type="GO" id="GO:0070979">
    <property type="term" value="P:protein K11-linked ubiquitination"/>
    <property type="evidence" value="ECO:0007669"/>
    <property type="project" value="TreeGrafter"/>
</dbReference>
<evidence type="ECO:0000256" key="2">
    <source>
        <dbReference type="ARBA" id="ARBA00013927"/>
    </source>
</evidence>
<dbReference type="CDD" id="cd08366">
    <property type="entry name" value="APC10"/>
    <property type="match status" value="1"/>
</dbReference>
<proteinExistence type="inferred from homology"/>
<dbReference type="PANTHER" id="PTHR12936">
    <property type="entry name" value="ANAPHASE-PROMOTING COMPLEX 10"/>
    <property type="match status" value="1"/>
</dbReference>
<comment type="function">
    <text evidence="7">Component of the anaphase promoting complex/cyclosome (APC/C), a cell cycle-regulated E3 ubiquitin-protein ligase complex that controls progression through mitosis and the G1 phase of the cell cycle.</text>
</comment>
<dbReference type="InterPro" id="IPR016901">
    <property type="entry name" value="APC10/Doc1"/>
</dbReference>
<dbReference type="GO" id="GO:0005680">
    <property type="term" value="C:anaphase-promoting complex"/>
    <property type="evidence" value="ECO:0007669"/>
    <property type="project" value="InterPro"/>
</dbReference>
<dbReference type="GO" id="GO:0031145">
    <property type="term" value="P:anaphase-promoting complex-dependent catabolic process"/>
    <property type="evidence" value="ECO:0007669"/>
    <property type="project" value="InterPro"/>
</dbReference>
<sequence length="192" mass="21951">MAYSSVSDEVVEEFNPKKEEKEGSILEVGDQAVWSLSSCKAGFGIDQLRDDSTDTYWQSDGQLPHLVNIQFRKKTTIQNIWIFADYKADESYTPSRISIRAGTGFSDLQEVEVIELNEPNGWIAIPLKDAQEKYIRTFMLQLAVLSNHQSGRDTHLRNVRVHSPVSQTMVAIKPLQNFQFLSREMCMFNTLK</sequence>
<dbReference type="PANTHER" id="PTHR12936:SF0">
    <property type="entry name" value="ANAPHASE-PROMOTING COMPLEX SUBUNIT 10"/>
    <property type="match status" value="1"/>
</dbReference>
<dbReference type="InterPro" id="IPR008979">
    <property type="entry name" value="Galactose-bd-like_sf"/>
</dbReference>
<dbReference type="InterPro" id="IPR004939">
    <property type="entry name" value="APC_su10/DOC_dom"/>
</dbReference>
<dbReference type="FunFam" id="2.60.120.260:FF:000019">
    <property type="entry name" value="Anaphase-promoting complex subunit 10"/>
    <property type="match status" value="1"/>
</dbReference>
<protein>
    <recommendedName>
        <fullName evidence="2 7">Anaphase-promoting complex subunit 10</fullName>
    </recommendedName>
</protein>
<keyword evidence="5 7" id="KW-0833">Ubl conjugation pathway</keyword>
<evidence type="ECO:0000313" key="10">
    <source>
        <dbReference type="Proteomes" id="UP000789390"/>
    </source>
</evidence>
<keyword evidence="6 7" id="KW-0131">Cell cycle</keyword>
<feature type="domain" description="DOC" evidence="8">
    <location>
        <begin position="4"/>
        <end position="188"/>
    </location>
</feature>
<keyword evidence="10" id="KW-1185">Reference proteome</keyword>
<dbReference type="Gene3D" id="2.60.120.260">
    <property type="entry name" value="Galactose-binding domain-like"/>
    <property type="match status" value="1"/>
</dbReference>
<evidence type="ECO:0000313" key="9">
    <source>
        <dbReference type="EMBL" id="CAH0106108.1"/>
    </source>
</evidence>
<name>A0A8J2WKH3_9CRUS</name>
<evidence type="ECO:0000256" key="1">
    <source>
        <dbReference type="ARBA" id="ARBA00006762"/>
    </source>
</evidence>
<dbReference type="AlphaFoldDB" id="A0A8J2WKH3"/>
<evidence type="ECO:0000259" key="8">
    <source>
        <dbReference type="PROSITE" id="PS51284"/>
    </source>
</evidence>